<dbReference type="EMBL" id="CP097510">
    <property type="protein sequence ID" value="URE27372.1"/>
    <property type="molecule type" value="Genomic_DNA"/>
</dbReference>
<keyword evidence="4" id="KW-1185">Reference proteome</keyword>
<reference evidence="2" key="1">
    <citation type="submission" date="2022-05" db="EMBL/GenBank/DDBJ databases">
        <title>The Musa troglodytarum L. genome provides insights into the mechanism of non-climacteric behaviour and enrichment of carotenoids.</title>
        <authorList>
            <person name="Wang J."/>
        </authorList>
    </citation>
    <scope>NUCLEOTIDE SEQUENCE</scope>
    <source>
        <tissue evidence="2">Leaf</tissue>
    </source>
</reference>
<gene>
    <name evidence="2" type="ORF">MUK42_17540</name>
    <name evidence="3" type="ORF">MUK42_35303</name>
</gene>
<accession>A0A9E7HCE9</accession>
<evidence type="ECO:0000256" key="1">
    <source>
        <dbReference type="SAM" id="MobiDB-lite"/>
    </source>
</evidence>
<proteinExistence type="predicted"/>
<feature type="compositionally biased region" description="Basic and acidic residues" evidence="1">
    <location>
        <begin position="62"/>
        <end position="74"/>
    </location>
</feature>
<protein>
    <submittedName>
        <fullName evidence="2">Uncharacterized protein</fullName>
    </submittedName>
</protein>
<evidence type="ECO:0000313" key="4">
    <source>
        <dbReference type="Proteomes" id="UP001055439"/>
    </source>
</evidence>
<organism evidence="2 4">
    <name type="scientific">Musa troglodytarum</name>
    <name type="common">fe'i banana</name>
    <dbReference type="NCBI Taxonomy" id="320322"/>
    <lineage>
        <taxon>Eukaryota</taxon>
        <taxon>Viridiplantae</taxon>
        <taxon>Streptophyta</taxon>
        <taxon>Embryophyta</taxon>
        <taxon>Tracheophyta</taxon>
        <taxon>Spermatophyta</taxon>
        <taxon>Magnoliopsida</taxon>
        <taxon>Liliopsida</taxon>
        <taxon>Zingiberales</taxon>
        <taxon>Musaceae</taxon>
        <taxon>Musa</taxon>
    </lineage>
</organism>
<sequence>MHQLLENQSRNRVQVTSFLVVILLKQPILGSYLPLLTMDSQLLELGHLLQLPLEEFMERIKGMQDDENDGKDHQSNLPYQSRYSGRIKSSPRWIIVLNGKGVDLPFWPYKRSG</sequence>
<dbReference type="Proteomes" id="UP001055439">
    <property type="component" value="Chromosome 8"/>
</dbReference>
<evidence type="ECO:0000313" key="3">
    <source>
        <dbReference type="EMBL" id="URE28059.1"/>
    </source>
</evidence>
<feature type="region of interest" description="Disordered" evidence="1">
    <location>
        <begin position="62"/>
        <end position="83"/>
    </location>
</feature>
<dbReference type="EMBL" id="CP097510">
    <property type="protein sequence ID" value="URE28059.1"/>
    <property type="molecule type" value="Genomic_DNA"/>
</dbReference>
<dbReference type="AlphaFoldDB" id="A0A9E7HCE9"/>
<evidence type="ECO:0000313" key="2">
    <source>
        <dbReference type="EMBL" id="URE27372.1"/>
    </source>
</evidence>
<name>A0A9E7HCE9_9LILI</name>